<dbReference type="EMBL" id="JAUDFV010000027">
    <property type="protein sequence ID" value="KAL2737670.1"/>
    <property type="molecule type" value="Genomic_DNA"/>
</dbReference>
<proteinExistence type="predicted"/>
<feature type="compositionally biased region" description="Polar residues" evidence="1">
    <location>
        <begin position="163"/>
        <end position="186"/>
    </location>
</feature>
<comment type="caution">
    <text evidence="3">The sequence shown here is derived from an EMBL/GenBank/DDBJ whole genome shotgun (WGS) entry which is preliminary data.</text>
</comment>
<feature type="region of interest" description="Disordered" evidence="1">
    <location>
        <begin position="163"/>
        <end position="199"/>
    </location>
</feature>
<feature type="compositionally biased region" description="Polar residues" evidence="1">
    <location>
        <begin position="277"/>
        <end position="288"/>
    </location>
</feature>
<accession>A0ABD2BY50</accession>
<evidence type="ECO:0000313" key="3">
    <source>
        <dbReference type="EMBL" id="KAL2737670.1"/>
    </source>
</evidence>
<feature type="compositionally biased region" description="Basic and acidic residues" evidence="1">
    <location>
        <begin position="189"/>
        <end position="198"/>
    </location>
</feature>
<dbReference type="InterPro" id="IPR039353">
    <property type="entry name" value="TF_Adf1"/>
</dbReference>
<dbReference type="Pfam" id="PF10545">
    <property type="entry name" value="MADF_DNA_bdg"/>
    <property type="match status" value="1"/>
</dbReference>
<dbReference type="InterPro" id="IPR006578">
    <property type="entry name" value="MADF-dom"/>
</dbReference>
<name>A0ABD2BY50_VESSQ</name>
<feature type="region of interest" description="Disordered" evidence="1">
    <location>
        <begin position="277"/>
        <end position="307"/>
    </location>
</feature>
<sequence>MNTDELLIESVREYPFLYDVSDPGYHDNRKKDNAWQRISEKFNSSTVFFNGIWDSIFQIRLIISRHAIICRKRWIALRDSFRKVYKKRRNMSGEAAKQKRPWKYENIISFIIPHIGERNQITNLTFNFEESNDSVSQTVSLDDSDINISDIKKEMEIAPQIGLQQSNDQSQQTTLNKRKSLSNVTVRTPIEKDNDKGNAHLSIAQTLQDNFESKKNNSNEYGVQTDPLTAFFKAMEETVRTFSLPIQIEIKGKIAGLVNEYELKNYQMQQTTFKSPYSLHGQSSNWSHSTYSPDPYSSTSPPPNSPR</sequence>
<dbReference type="PROSITE" id="PS51029">
    <property type="entry name" value="MADF"/>
    <property type="match status" value="1"/>
</dbReference>
<evidence type="ECO:0000256" key="1">
    <source>
        <dbReference type="SAM" id="MobiDB-lite"/>
    </source>
</evidence>
<gene>
    <name evidence="3" type="ORF">V1478_001756</name>
</gene>
<dbReference type="PANTHER" id="PTHR12243:SF67">
    <property type="entry name" value="COREPRESSOR OF PANGOLIN, ISOFORM A-RELATED"/>
    <property type="match status" value="1"/>
</dbReference>
<organism evidence="3 4">
    <name type="scientific">Vespula squamosa</name>
    <name type="common">Southern yellow jacket</name>
    <name type="synonym">Wasp</name>
    <dbReference type="NCBI Taxonomy" id="30214"/>
    <lineage>
        <taxon>Eukaryota</taxon>
        <taxon>Metazoa</taxon>
        <taxon>Ecdysozoa</taxon>
        <taxon>Arthropoda</taxon>
        <taxon>Hexapoda</taxon>
        <taxon>Insecta</taxon>
        <taxon>Pterygota</taxon>
        <taxon>Neoptera</taxon>
        <taxon>Endopterygota</taxon>
        <taxon>Hymenoptera</taxon>
        <taxon>Apocrita</taxon>
        <taxon>Aculeata</taxon>
        <taxon>Vespoidea</taxon>
        <taxon>Vespidae</taxon>
        <taxon>Vespinae</taxon>
        <taxon>Vespula</taxon>
    </lineage>
</organism>
<feature type="domain" description="MADF" evidence="2">
    <location>
        <begin position="6"/>
        <end position="116"/>
    </location>
</feature>
<dbReference type="SMART" id="SM00595">
    <property type="entry name" value="MADF"/>
    <property type="match status" value="1"/>
</dbReference>
<evidence type="ECO:0000259" key="2">
    <source>
        <dbReference type="PROSITE" id="PS51029"/>
    </source>
</evidence>
<evidence type="ECO:0000313" key="4">
    <source>
        <dbReference type="Proteomes" id="UP001607302"/>
    </source>
</evidence>
<dbReference type="AlphaFoldDB" id="A0ABD2BY50"/>
<feature type="compositionally biased region" description="Low complexity" evidence="1">
    <location>
        <begin position="289"/>
        <end position="299"/>
    </location>
</feature>
<protein>
    <submittedName>
        <fullName evidence="3">Transcription factor Adf-1-like</fullName>
    </submittedName>
</protein>
<dbReference type="Proteomes" id="UP001607302">
    <property type="component" value="Unassembled WGS sequence"/>
</dbReference>
<reference evidence="3 4" key="1">
    <citation type="journal article" date="2024" name="Ann. Entomol. Soc. Am.">
        <title>Genomic analyses of the southern and eastern yellowjacket wasps (Hymenoptera: Vespidae) reveal evolutionary signatures of social life.</title>
        <authorList>
            <person name="Catto M.A."/>
            <person name="Caine P.B."/>
            <person name="Orr S.E."/>
            <person name="Hunt B.G."/>
            <person name="Goodisman M.A.D."/>
        </authorList>
    </citation>
    <scope>NUCLEOTIDE SEQUENCE [LARGE SCALE GENOMIC DNA]</scope>
    <source>
        <strain evidence="3">233</strain>
        <tissue evidence="3">Head and thorax</tissue>
    </source>
</reference>
<keyword evidence="4" id="KW-1185">Reference proteome</keyword>
<dbReference type="PANTHER" id="PTHR12243">
    <property type="entry name" value="MADF DOMAIN TRANSCRIPTION FACTOR"/>
    <property type="match status" value="1"/>
</dbReference>